<protein>
    <submittedName>
        <fullName evidence="1">Uncharacterized protein</fullName>
    </submittedName>
</protein>
<dbReference type="AlphaFoldDB" id="N6TQK6"/>
<feature type="non-terminal residue" evidence="1">
    <location>
        <position position="1"/>
    </location>
</feature>
<dbReference type="HOGENOM" id="CLU_1066595_0_0_1"/>
<dbReference type="OrthoDB" id="10658790at2759"/>
<accession>N6TQK6</accession>
<organism evidence="1">
    <name type="scientific">Dendroctonus ponderosae</name>
    <name type="common">Mountain pine beetle</name>
    <dbReference type="NCBI Taxonomy" id="77166"/>
    <lineage>
        <taxon>Eukaryota</taxon>
        <taxon>Metazoa</taxon>
        <taxon>Ecdysozoa</taxon>
        <taxon>Arthropoda</taxon>
        <taxon>Hexapoda</taxon>
        <taxon>Insecta</taxon>
        <taxon>Pterygota</taxon>
        <taxon>Neoptera</taxon>
        <taxon>Endopterygota</taxon>
        <taxon>Coleoptera</taxon>
        <taxon>Polyphaga</taxon>
        <taxon>Cucujiformia</taxon>
        <taxon>Curculionidae</taxon>
        <taxon>Scolytinae</taxon>
        <taxon>Dendroctonus</taxon>
    </lineage>
</organism>
<dbReference type="EMBL" id="KB741291">
    <property type="protein sequence ID" value="ENN70566.1"/>
    <property type="molecule type" value="Genomic_DNA"/>
</dbReference>
<gene>
    <name evidence="1" type="ORF">YQE_12741</name>
</gene>
<proteinExistence type="predicted"/>
<reference evidence="1" key="1">
    <citation type="journal article" date="2013" name="Genome Biol.">
        <title>Draft genome of the mountain pine beetle, Dendroctonus ponderosae Hopkins, a major forest pest.</title>
        <authorList>
            <person name="Keeling C.I."/>
            <person name="Yuen M.M."/>
            <person name="Liao N.Y."/>
            <person name="Docking T.R."/>
            <person name="Chan S.K."/>
            <person name="Taylor G.A."/>
            <person name="Palmquist D.L."/>
            <person name="Jackman S.D."/>
            <person name="Nguyen A."/>
            <person name="Li M."/>
            <person name="Henderson H."/>
            <person name="Janes J.K."/>
            <person name="Zhao Y."/>
            <person name="Pandoh P."/>
            <person name="Moore R."/>
            <person name="Sperling F.A."/>
            <person name="Huber D.P."/>
            <person name="Birol I."/>
            <person name="Jones S.J."/>
            <person name="Bohlmann J."/>
        </authorList>
    </citation>
    <scope>NUCLEOTIDE SEQUENCE</scope>
</reference>
<sequence length="261" mass="30571">MTEEASQNLIHSYLPFENVNYRSKEYIARICRDIIEDILKQTYDEENPILSAPLKCSRSSQTDSAKFQDNYNLTVKQQFFKRLLRTRPRVAKYGDDDEPQELEDLVLFPEFVEEPFEIVEIEFDGFSLAELDLNLPDYFIEETNFYPGNTQEDHTEKIRDILDTMGFTINCTLAEIFKANENVFPASTYQPQTRTAVNYDFEKGFDELKQMFERIETINGNMGFMFKLMVFLCFLNTLLILKMTMFDSVPDLGNVLSNLPY</sequence>
<name>N6TQK6_DENPD</name>
<evidence type="ECO:0000313" key="1">
    <source>
        <dbReference type="EMBL" id="ENN70566.1"/>
    </source>
</evidence>